<keyword evidence="4 6" id="KW-1133">Transmembrane helix</keyword>
<feature type="transmembrane region" description="Helical" evidence="6">
    <location>
        <begin position="165"/>
        <end position="184"/>
    </location>
</feature>
<evidence type="ECO:0000256" key="5">
    <source>
        <dbReference type="ARBA" id="ARBA00023136"/>
    </source>
</evidence>
<evidence type="ECO:0000256" key="2">
    <source>
        <dbReference type="ARBA" id="ARBA00010199"/>
    </source>
</evidence>
<evidence type="ECO:0000313" key="7">
    <source>
        <dbReference type="EMBL" id="EJU02482.1"/>
    </source>
</evidence>
<name>M5G9E3_DACPD</name>
<evidence type="ECO:0000256" key="3">
    <source>
        <dbReference type="ARBA" id="ARBA00022692"/>
    </source>
</evidence>
<dbReference type="InterPro" id="IPR045069">
    <property type="entry name" value="MATE_euk"/>
</dbReference>
<keyword evidence="5 6" id="KW-0472">Membrane</keyword>
<dbReference type="InterPro" id="IPR002528">
    <property type="entry name" value="MATE_fam"/>
</dbReference>
<feature type="transmembrane region" description="Helical" evidence="6">
    <location>
        <begin position="66"/>
        <end position="83"/>
    </location>
</feature>
<reference evidence="7 8" key="1">
    <citation type="journal article" date="2012" name="Science">
        <title>The Paleozoic origin of enzymatic lignin decomposition reconstructed from 31 fungal genomes.</title>
        <authorList>
            <person name="Floudas D."/>
            <person name="Binder M."/>
            <person name="Riley R."/>
            <person name="Barry K."/>
            <person name="Blanchette R.A."/>
            <person name="Henrissat B."/>
            <person name="Martinez A.T."/>
            <person name="Otillar R."/>
            <person name="Spatafora J.W."/>
            <person name="Yadav J.S."/>
            <person name="Aerts A."/>
            <person name="Benoit I."/>
            <person name="Boyd A."/>
            <person name="Carlson A."/>
            <person name="Copeland A."/>
            <person name="Coutinho P.M."/>
            <person name="de Vries R.P."/>
            <person name="Ferreira P."/>
            <person name="Findley K."/>
            <person name="Foster B."/>
            <person name="Gaskell J."/>
            <person name="Glotzer D."/>
            <person name="Gorecki P."/>
            <person name="Heitman J."/>
            <person name="Hesse C."/>
            <person name="Hori C."/>
            <person name="Igarashi K."/>
            <person name="Jurgens J.A."/>
            <person name="Kallen N."/>
            <person name="Kersten P."/>
            <person name="Kohler A."/>
            <person name="Kuees U."/>
            <person name="Kumar T.K.A."/>
            <person name="Kuo A."/>
            <person name="LaButti K."/>
            <person name="Larrondo L.F."/>
            <person name="Lindquist E."/>
            <person name="Ling A."/>
            <person name="Lombard V."/>
            <person name="Lucas S."/>
            <person name="Lundell T."/>
            <person name="Martin R."/>
            <person name="McLaughlin D.J."/>
            <person name="Morgenstern I."/>
            <person name="Morin E."/>
            <person name="Murat C."/>
            <person name="Nagy L.G."/>
            <person name="Nolan M."/>
            <person name="Ohm R.A."/>
            <person name="Patyshakuliyeva A."/>
            <person name="Rokas A."/>
            <person name="Ruiz-Duenas F.J."/>
            <person name="Sabat G."/>
            <person name="Salamov A."/>
            <person name="Samejima M."/>
            <person name="Schmutz J."/>
            <person name="Slot J.C."/>
            <person name="St John F."/>
            <person name="Stenlid J."/>
            <person name="Sun H."/>
            <person name="Sun S."/>
            <person name="Syed K."/>
            <person name="Tsang A."/>
            <person name="Wiebenga A."/>
            <person name="Young D."/>
            <person name="Pisabarro A."/>
            <person name="Eastwood D.C."/>
            <person name="Martin F."/>
            <person name="Cullen D."/>
            <person name="Grigoriev I.V."/>
            <person name="Hibbett D.S."/>
        </authorList>
    </citation>
    <scope>NUCLEOTIDE SEQUENCE [LARGE SCALE GENOMIC DNA]</scope>
    <source>
        <strain evidence="7 8">DJM-731 SS1</strain>
    </source>
</reference>
<evidence type="ECO:0000313" key="8">
    <source>
        <dbReference type="Proteomes" id="UP000030653"/>
    </source>
</evidence>
<dbReference type="GO" id="GO:0016020">
    <property type="term" value="C:membrane"/>
    <property type="evidence" value="ECO:0007669"/>
    <property type="project" value="UniProtKB-SubCell"/>
</dbReference>
<keyword evidence="8" id="KW-1185">Reference proteome</keyword>
<dbReference type="GO" id="GO:0015297">
    <property type="term" value="F:antiporter activity"/>
    <property type="evidence" value="ECO:0007669"/>
    <property type="project" value="InterPro"/>
</dbReference>
<dbReference type="RefSeq" id="XP_040629376.1">
    <property type="nucleotide sequence ID" value="XM_040776390.1"/>
</dbReference>
<gene>
    <name evidence="7" type="ORF">DACRYDRAFT_79302</name>
</gene>
<dbReference type="GO" id="GO:1990961">
    <property type="term" value="P:xenobiotic detoxification by transmembrane export across the plasma membrane"/>
    <property type="evidence" value="ECO:0007669"/>
    <property type="project" value="InterPro"/>
</dbReference>
<sequence>MQTAAVLIVGRLGPAELSAAAFAMMLAMVTGWCVALGGTTALDTLGSQSFTGSKDPSDLSIHLQRCVLLLYLLLIPVLLLWYFVQPVLLFLGQEVKLSSDVQAFLRVLIAGAPGYIGFESVKKYLQCQGIMHASTVVLLIISPVNVALNIYLVHYTSLGFLGSPLAVSFTYWLTFFGLVLFCMFSRAHRNNCAWAGFQPRRVLQLHPSWEFLQLALPGILMVGTEWWAFEIVAIAAGMLGARPLAAQSVIMTTDQVLNTVPFGIGVAASTRIGNLIGSRSASGARQASHAMAFLSVVLGGIIMIAMLATRNVFGYLFSDDEEVVNLVSSILPLVASFQIADGLAASCGGILRGQGRQHLGALFNLVSYYVLALPLGLTLAFAFGQGLQGLWVGQVIALFLVGFSEYGVVWLGSDWDKEIEKGIERLKGEEVRRSGLALSSTP</sequence>
<feature type="transmembrane region" description="Helical" evidence="6">
    <location>
        <begin position="363"/>
        <end position="384"/>
    </location>
</feature>
<dbReference type="HOGENOM" id="CLU_012893_1_2_1"/>
<dbReference type="CDD" id="cd13132">
    <property type="entry name" value="MATE_eukaryotic"/>
    <property type="match status" value="1"/>
</dbReference>
<organism evidence="7 8">
    <name type="scientific">Dacryopinax primogenitus (strain DJM 731)</name>
    <name type="common">Brown rot fungus</name>
    <dbReference type="NCBI Taxonomy" id="1858805"/>
    <lineage>
        <taxon>Eukaryota</taxon>
        <taxon>Fungi</taxon>
        <taxon>Dikarya</taxon>
        <taxon>Basidiomycota</taxon>
        <taxon>Agaricomycotina</taxon>
        <taxon>Dacrymycetes</taxon>
        <taxon>Dacrymycetales</taxon>
        <taxon>Dacrymycetaceae</taxon>
        <taxon>Dacryopinax</taxon>
    </lineage>
</organism>
<dbReference type="Proteomes" id="UP000030653">
    <property type="component" value="Unassembled WGS sequence"/>
</dbReference>
<feature type="transmembrane region" description="Helical" evidence="6">
    <location>
        <begin position="390"/>
        <end position="411"/>
    </location>
</feature>
<evidence type="ECO:0000256" key="4">
    <source>
        <dbReference type="ARBA" id="ARBA00022989"/>
    </source>
</evidence>
<dbReference type="STRING" id="1858805.M5G9E3"/>
<evidence type="ECO:0000256" key="1">
    <source>
        <dbReference type="ARBA" id="ARBA00004141"/>
    </source>
</evidence>
<evidence type="ECO:0000256" key="6">
    <source>
        <dbReference type="SAM" id="Phobius"/>
    </source>
</evidence>
<proteinExistence type="inferred from homology"/>
<feature type="transmembrane region" description="Helical" evidence="6">
    <location>
        <begin position="133"/>
        <end position="153"/>
    </location>
</feature>
<comment type="subcellular location">
    <subcellularLocation>
        <location evidence="1">Membrane</location>
        <topology evidence="1">Multi-pass membrane protein</topology>
    </subcellularLocation>
</comment>
<dbReference type="PANTHER" id="PTHR11206">
    <property type="entry name" value="MULTIDRUG RESISTANCE PROTEIN"/>
    <property type="match status" value="1"/>
</dbReference>
<dbReference type="NCBIfam" id="TIGR00797">
    <property type="entry name" value="matE"/>
    <property type="match status" value="1"/>
</dbReference>
<dbReference type="GO" id="GO:0042910">
    <property type="term" value="F:xenobiotic transmembrane transporter activity"/>
    <property type="evidence" value="ECO:0007669"/>
    <property type="project" value="InterPro"/>
</dbReference>
<comment type="similarity">
    <text evidence="2">Belongs to the multi antimicrobial extrusion (MATE) (TC 2.A.66.1) family.</text>
</comment>
<dbReference type="GeneID" id="63691452"/>
<protein>
    <submittedName>
        <fullName evidence="7">MOP flippase</fullName>
    </submittedName>
</protein>
<dbReference type="OrthoDB" id="2126698at2759"/>
<accession>M5G9E3</accession>
<dbReference type="Pfam" id="PF01554">
    <property type="entry name" value="MatE"/>
    <property type="match status" value="2"/>
</dbReference>
<keyword evidence="3 6" id="KW-0812">Transmembrane</keyword>
<dbReference type="EMBL" id="JH795862">
    <property type="protein sequence ID" value="EJU02482.1"/>
    <property type="molecule type" value="Genomic_DNA"/>
</dbReference>
<feature type="transmembrane region" description="Helical" evidence="6">
    <location>
        <begin position="20"/>
        <end position="45"/>
    </location>
</feature>
<feature type="transmembrane region" description="Helical" evidence="6">
    <location>
        <begin position="329"/>
        <end position="351"/>
    </location>
</feature>
<feature type="transmembrane region" description="Helical" evidence="6">
    <location>
        <begin position="290"/>
        <end position="309"/>
    </location>
</feature>
<dbReference type="AlphaFoldDB" id="M5G9E3"/>
<dbReference type="OMA" id="EFWILLK"/>
<feature type="transmembrane region" description="Helical" evidence="6">
    <location>
        <begin position="103"/>
        <end position="121"/>
    </location>
</feature>